<protein>
    <submittedName>
        <fullName evidence="1">Uncharacterized protein</fullName>
    </submittedName>
</protein>
<dbReference type="AlphaFoldDB" id="A0A7J8N4M7"/>
<sequence length="64" mass="7386">MGVYHPTYINGGQYHLADTIRKAYQRSNMVNQIIEHTTLHLIVEIDDMMDVVLLKHQSVVSHPL</sequence>
<name>A0A7J8N4M7_9ROSI</name>
<dbReference type="EMBL" id="JABEZX010000012">
    <property type="protein sequence ID" value="MBA0571792.1"/>
    <property type="molecule type" value="Genomic_DNA"/>
</dbReference>
<evidence type="ECO:0000313" key="1">
    <source>
        <dbReference type="EMBL" id="MBA0571792.1"/>
    </source>
</evidence>
<dbReference type="Proteomes" id="UP000593572">
    <property type="component" value="Unassembled WGS sequence"/>
</dbReference>
<keyword evidence="2" id="KW-1185">Reference proteome</keyword>
<proteinExistence type="predicted"/>
<feature type="non-terminal residue" evidence="1">
    <location>
        <position position="1"/>
    </location>
</feature>
<gene>
    <name evidence="1" type="ORF">Golob_002166</name>
</gene>
<organism evidence="1 2">
    <name type="scientific">Gossypium lobatum</name>
    <dbReference type="NCBI Taxonomy" id="34289"/>
    <lineage>
        <taxon>Eukaryota</taxon>
        <taxon>Viridiplantae</taxon>
        <taxon>Streptophyta</taxon>
        <taxon>Embryophyta</taxon>
        <taxon>Tracheophyta</taxon>
        <taxon>Spermatophyta</taxon>
        <taxon>Magnoliopsida</taxon>
        <taxon>eudicotyledons</taxon>
        <taxon>Gunneridae</taxon>
        <taxon>Pentapetalae</taxon>
        <taxon>rosids</taxon>
        <taxon>malvids</taxon>
        <taxon>Malvales</taxon>
        <taxon>Malvaceae</taxon>
        <taxon>Malvoideae</taxon>
        <taxon>Gossypium</taxon>
    </lineage>
</organism>
<evidence type="ECO:0000313" key="2">
    <source>
        <dbReference type="Proteomes" id="UP000593572"/>
    </source>
</evidence>
<accession>A0A7J8N4M7</accession>
<reference evidence="1 2" key="1">
    <citation type="journal article" date="2019" name="Genome Biol. Evol.">
        <title>Insights into the evolution of the New World diploid cottons (Gossypium, subgenus Houzingenia) based on genome sequencing.</title>
        <authorList>
            <person name="Grover C.E."/>
            <person name="Arick M.A. 2nd"/>
            <person name="Thrash A."/>
            <person name="Conover J.L."/>
            <person name="Sanders W.S."/>
            <person name="Peterson D.G."/>
            <person name="Frelichowski J.E."/>
            <person name="Scheffler J.A."/>
            <person name="Scheffler B.E."/>
            <person name="Wendel J.F."/>
        </authorList>
    </citation>
    <scope>NUCLEOTIDE SEQUENCE [LARGE SCALE GENOMIC DNA]</scope>
    <source>
        <strain evidence="1">157</strain>
        <tissue evidence="1">Leaf</tissue>
    </source>
</reference>
<comment type="caution">
    <text evidence="1">The sequence shown here is derived from an EMBL/GenBank/DDBJ whole genome shotgun (WGS) entry which is preliminary data.</text>
</comment>